<keyword evidence="1" id="KW-0812">Transmembrane</keyword>
<name>A0A7J7CKB7_TRIWF</name>
<protein>
    <submittedName>
        <fullName evidence="2">Uncharacterized protein</fullName>
    </submittedName>
</protein>
<dbReference type="EMBL" id="JAAARO010000016">
    <property type="protein sequence ID" value="KAF5734504.1"/>
    <property type="molecule type" value="Genomic_DNA"/>
</dbReference>
<keyword evidence="1" id="KW-0472">Membrane</keyword>
<evidence type="ECO:0000256" key="1">
    <source>
        <dbReference type="SAM" id="Phobius"/>
    </source>
</evidence>
<evidence type="ECO:0000313" key="3">
    <source>
        <dbReference type="Proteomes" id="UP000593562"/>
    </source>
</evidence>
<organism evidence="2 3">
    <name type="scientific">Tripterygium wilfordii</name>
    <name type="common">Thunder God vine</name>
    <dbReference type="NCBI Taxonomy" id="458696"/>
    <lineage>
        <taxon>Eukaryota</taxon>
        <taxon>Viridiplantae</taxon>
        <taxon>Streptophyta</taxon>
        <taxon>Embryophyta</taxon>
        <taxon>Tracheophyta</taxon>
        <taxon>Spermatophyta</taxon>
        <taxon>Magnoliopsida</taxon>
        <taxon>eudicotyledons</taxon>
        <taxon>Gunneridae</taxon>
        <taxon>Pentapetalae</taxon>
        <taxon>rosids</taxon>
        <taxon>fabids</taxon>
        <taxon>Celastrales</taxon>
        <taxon>Celastraceae</taxon>
        <taxon>Tripterygium</taxon>
    </lineage>
</organism>
<reference evidence="2 3" key="1">
    <citation type="journal article" date="2020" name="Nat. Commun.">
        <title>Genome of Tripterygium wilfordii and identification of cytochrome P450 involved in triptolide biosynthesis.</title>
        <authorList>
            <person name="Tu L."/>
            <person name="Su P."/>
            <person name="Zhang Z."/>
            <person name="Gao L."/>
            <person name="Wang J."/>
            <person name="Hu T."/>
            <person name="Zhou J."/>
            <person name="Zhang Y."/>
            <person name="Zhao Y."/>
            <person name="Liu Y."/>
            <person name="Song Y."/>
            <person name="Tong Y."/>
            <person name="Lu Y."/>
            <person name="Yang J."/>
            <person name="Xu C."/>
            <person name="Jia M."/>
            <person name="Peters R.J."/>
            <person name="Huang L."/>
            <person name="Gao W."/>
        </authorList>
    </citation>
    <scope>NUCLEOTIDE SEQUENCE [LARGE SCALE GENOMIC DNA]</scope>
    <source>
        <strain evidence="3">cv. XIE 37</strain>
        <tissue evidence="2">Leaf</tissue>
    </source>
</reference>
<dbReference type="InParanoid" id="A0A7J7CKB7"/>
<keyword evidence="1" id="KW-1133">Transmembrane helix</keyword>
<dbReference type="AlphaFoldDB" id="A0A7J7CKB7"/>
<feature type="transmembrane region" description="Helical" evidence="1">
    <location>
        <begin position="58"/>
        <end position="76"/>
    </location>
</feature>
<comment type="caution">
    <text evidence="2">The sequence shown here is derived from an EMBL/GenBank/DDBJ whole genome shotgun (WGS) entry which is preliminary data.</text>
</comment>
<gene>
    <name evidence="2" type="ORF">HS088_TW16G00953</name>
</gene>
<proteinExistence type="predicted"/>
<evidence type="ECO:0000313" key="2">
    <source>
        <dbReference type="EMBL" id="KAF5734504.1"/>
    </source>
</evidence>
<dbReference type="Proteomes" id="UP000593562">
    <property type="component" value="Unassembled WGS sequence"/>
</dbReference>
<accession>A0A7J7CKB7</accession>
<sequence>MLNNCFRRTPGGKDDDRSSCMMNLPFDVSLRGLAWFPATHFLPGSTNLIDSHVLFRRFFLLSQIWLLLSSFVPIVVARVVQLLLVALPTDLPLALQIVAFCICHTTKCHRLCFPTEHHRYSEQGLSAGILREATYTAARLNIVKYVFNMLIFTAETRLFEGDYLCRRKWGGFALFSISVT</sequence>
<keyword evidence="3" id="KW-1185">Reference proteome</keyword>